<evidence type="ECO:0000313" key="2">
    <source>
        <dbReference type="EMBL" id="KAF5843206.1"/>
    </source>
</evidence>
<keyword evidence="1" id="KW-0812">Transmembrane</keyword>
<dbReference type="Proteomes" id="UP000815325">
    <property type="component" value="Unassembled WGS sequence"/>
</dbReference>
<protein>
    <submittedName>
        <fullName evidence="2">Uncharacterized protein</fullName>
    </submittedName>
</protein>
<reference evidence="2" key="1">
    <citation type="submission" date="2017-08" db="EMBL/GenBank/DDBJ databases">
        <authorList>
            <person name="Polle J.E."/>
            <person name="Barry K."/>
            <person name="Cushman J."/>
            <person name="Schmutz J."/>
            <person name="Tran D."/>
            <person name="Hathwaick L.T."/>
            <person name="Yim W.C."/>
            <person name="Jenkins J."/>
            <person name="Mckie-Krisberg Z.M."/>
            <person name="Prochnik S."/>
            <person name="Lindquist E."/>
            <person name="Dockter R.B."/>
            <person name="Adam C."/>
            <person name="Molina H."/>
            <person name="Bunkerborg J."/>
            <person name="Jin E."/>
            <person name="Buchheim M."/>
            <person name="Magnuson J."/>
        </authorList>
    </citation>
    <scope>NUCLEOTIDE SEQUENCE</scope>
    <source>
        <strain evidence="2">CCAP 19/18</strain>
    </source>
</reference>
<feature type="transmembrane region" description="Helical" evidence="1">
    <location>
        <begin position="20"/>
        <end position="38"/>
    </location>
</feature>
<evidence type="ECO:0000256" key="1">
    <source>
        <dbReference type="SAM" id="Phobius"/>
    </source>
</evidence>
<comment type="caution">
    <text evidence="2">The sequence shown here is derived from an EMBL/GenBank/DDBJ whole genome shotgun (WGS) entry which is preliminary data.</text>
</comment>
<sequence>MACIAWCSEFSWLALHGAQILAFWCSDLAFHGLHCMVFRTWLPGARILTFMACIAWCSDFSCLALHGVQVFVQMTSSYNFCVTLSVVTIVDSVFAFPWRRKVSQFFFAYQFCDEQKKFSLL</sequence>
<feature type="transmembrane region" description="Helical" evidence="1">
    <location>
        <begin position="77"/>
        <end position="96"/>
    </location>
</feature>
<keyword evidence="3" id="KW-1185">Reference proteome</keyword>
<gene>
    <name evidence="2" type="ORF">DUNSADRAFT_882</name>
</gene>
<keyword evidence="1" id="KW-1133">Transmembrane helix</keyword>
<proteinExistence type="predicted"/>
<organism evidence="2 3">
    <name type="scientific">Dunaliella salina</name>
    <name type="common">Green alga</name>
    <name type="synonym">Protococcus salinus</name>
    <dbReference type="NCBI Taxonomy" id="3046"/>
    <lineage>
        <taxon>Eukaryota</taxon>
        <taxon>Viridiplantae</taxon>
        <taxon>Chlorophyta</taxon>
        <taxon>core chlorophytes</taxon>
        <taxon>Chlorophyceae</taxon>
        <taxon>CS clade</taxon>
        <taxon>Chlamydomonadales</taxon>
        <taxon>Dunaliellaceae</taxon>
        <taxon>Dunaliella</taxon>
    </lineage>
</organism>
<evidence type="ECO:0000313" key="3">
    <source>
        <dbReference type="Proteomes" id="UP000815325"/>
    </source>
</evidence>
<dbReference type="EMBL" id="MU069446">
    <property type="protein sequence ID" value="KAF5843206.1"/>
    <property type="molecule type" value="Genomic_DNA"/>
</dbReference>
<accession>A0ABQ7H8M3</accession>
<keyword evidence="1" id="KW-0472">Membrane</keyword>
<name>A0ABQ7H8M3_DUNSA</name>
<feature type="transmembrane region" description="Helical" evidence="1">
    <location>
        <begin position="50"/>
        <end position="71"/>
    </location>
</feature>